<feature type="region of interest" description="Disordered" evidence="4">
    <location>
        <begin position="571"/>
        <end position="631"/>
    </location>
</feature>
<proteinExistence type="evidence at transcript level"/>
<dbReference type="AlphaFoldDB" id="A0A131Y9E1"/>
<dbReference type="PROSITE" id="PS51294">
    <property type="entry name" value="HTH_MYB"/>
    <property type="match status" value="1"/>
</dbReference>
<protein>
    <submittedName>
        <fullName evidence="7">Putative transcription termination factor 1</fullName>
    </submittedName>
</protein>
<feature type="compositionally biased region" description="Polar residues" evidence="4">
    <location>
        <begin position="73"/>
        <end position="89"/>
    </location>
</feature>
<feature type="compositionally biased region" description="Basic and acidic residues" evidence="4">
    <location>
        <begin position="446"/>
        <end position="455"/>
    </location>
</feature>
<name>A0A131Y9E1_IXORI</name>
<dbReference type="Gene3D" id="1.10.10.60">
    <property type="entry name" value="Homeodomain-like"/>
    <property type="match status" value="1"/>
</dbReference>
<feature type="compositionally biased region" description="Acidic residues" evidence="4">
    <location>
        <begin position="396"/>
        <end position="410"/>
    </location>
</feature>
<dbReference type="SUPFAM" id="SSF46689">
    <property type="entry name" value="Homeodomain-like"/>
    <property type="match status" value="1"/>
</dbReference>
<dbReference type="PANTHER" id="PTHR46380:SF2">
    <property type="entry name" value="CYCLIN-D-BINDING MYB-LIKE TRANSCRIPTION FACTOR 1"/>
    <property type="match status" value="1"/>
</dbReference>
<evidence type="ECO:0000256" key="4">
    <source>
        <dbReference type="SAM" id="MobiDB-lite"/>
    </source>
</evidence>
<feature type="compositionally biased region" description="Basic residues" evidence="4">
    <location>
        <begin position="123"/>
        <end position="132"/>
    </location>
</feature>
<feature type="region of interest" description="Disordered" evidence="4">
    <location>
        <begin position="117"/>
        <end position="229"/>
    </location>
</feature>
<dbReference type="PANTHER" id="PTHR46380">
    <property type="entry name" value="CYCLIN-D-BINDING MYB-LIKE TRANSCRIPTION FACTOR 1"/>
    <property type="match status" value="1"/>
</dbReference>
<evidence type="ECO:0000256" key="1">
    <source>
        <dbReference type="ARBA" id="ARBA00004123"/>
    </source>
</evidence>
<feature type="compositionally biased region" description="Basic and acidic residues" evidence="4">
    <location>
        <begin position="159"/>
        <end position="179"/>
    </location>
</feature>
<accession>A0A131Y9E1</accession>
<dbReference type="GO" id="GO:0000981">
    <property type="term" value="F:DNA-binding transcription factor activity, RNA polymerase II-specific"/>
    <property type="evidence" value="ECO:0007669"/>
    <property type="project" value="TreeGrafter"/>
</dbReference>
<evidence type="ECO:0000256" key="3">
    <source>
        <dbReference type="ARBA" id="ARBA00023242"/>
    </source>
</evidence>
<dbReference type="EMBL" id="GEFM01000674">
    <property type="protein sequence ID" value="JAP75122.1"/>
    <property type="molecule type" value="mRNA"/>
</dbReference>
<dbReference type="SMART" id="SM00717">
    <property type="entry name" value="SANT"/>
    <property type="match status" value="2"/>
</dbReference>
<feature type="compositionally biased region" description="Basic residues" evidence="4">
    <location>
        <begin position="185"/>
        <end position="196"/>
    </location>
</feature>
<dbReference type="CDD" id="cd00167">
    <property type="entry name" value="SANT"/>
    <property type="match status" value="1"/>
</dbReference>
<reference evidence="7" key="1">
    <citation type="submission" date="2016-02" db="EMBL/GenBank/DDBJ databases">
        <title>RNAseq analyses of the midgut from blood- or serum-fed Ixodes ricinus ticks.</title>
        <authorList>
            <person name="Perner J."/>
            <person name="Provaznik J."/>
            <person name="Schrenkova J."/>
            <person name="Urbanova V."/>
            <person name="Ribeiro J.M."/>
            <person name="Kopacek P."/>
        </authorList>
    </citation>
    <scope>NUCLEOTIDE SEQUENCE</scope>
    <source>
        <tissue evidence="7">Gut</tissue>
    </source>
</reference>
<feature type="domain" description="HTH myb-type" evidence="6">
    <location>
        <begin position="801"/>
        <end position="864"/>
    </location>
</feature>
<dbReference type="PROSITE" id="PS50090">
    <property type="entry name" value="MYB_LIKE"/>
    <property type="match status" value="1"/>
</dbReference>
<feature type="compositionally biased region" description="Basic and acidic residues" evidence="4">
    <location>
        <begin position="9"/>
        <end position="22"/>
    </location>
</feature>
<evidence type="ECO:0000256" key="2">
    <source>
        <dbReference type="ARBA" id="ARBA00023125"/>
    </source>
</evidence>
<dbReference type="InterPro" id="IPR009057">
    <property type="entry name" value="Homeodomain-like_sf"/>
</dbReference>
<feature type="compositionally biased region" description="Low complexity" evidence="4">
    <location>
        <begin position="208"/>
        <end position="221"/>
    </location>
</feature>
<sequence>QKKKKKKEKGPDIDAVQNDHHIVAGSINLSPKKRKKHREKEGTAYTAQESLDALDSNVANSTKRKKNRPNVEESFSQPEDSECDPNQTLKNAKKEILRFNSVSQEADGYLGLSARVDGSDRLKTRKQKKSSHRSACEEGESVCQPDSPLDPEMFTTKSSQEKKLKIKSAFDDQTSRGHDDEETSKKKKKKHKHKKLCKEVVSQDSGLENAESASDAANAAVKNRRKKHRSVFADEFVEAKDPRPGVDIAVEQEQEVTKRRKHRHGGTPDMTSSEKDELHNYDVDADVHILKQKKKCKSRDKSGKNIGSEAVAEAPITSSSTKKKKREVLSEEQLAVGDNAGADYTERQAPKKHKLNRKETSADEDQSLLKSNFEERDSEEVPKKRKHKHCRKDVSLEEIVEFDLESGEDPDSSRQRERKKKPSASQNLKRGVDRVQPSSKGKRKSKDMSDFRPEFLSEMNDASTHEGVGMVTLSKADRNRELSPPVFEEENSHSDSYGLAPQAAGTVGASKASEQNLPTRTGDAPSSSLGVSVPDADGKSLQPQQRSVRVVTPSMSFENLIETFNFDAETVERDVNNPDTSRWDPDRSPRHIKKEIKEEPTESREASNDSERDSPTFREERDSDPPVDEDFKDYVLNRDRIPVIHKHLYKLDEETRKDYEKETGIKIQGGRFTYAEDEILRRNYRNITKYYNLHHPHVLVGLQGEESKEDCKEERAFMKKEGMLHLLGKGLEHRTLKHCYYRGRALFAPSRKVEKRERLTAEEEDQLFELYATLGPQWMEIGRRMEKYAGTVRAAFRNNKMKEKFIGRWSKDEVALLEEAIGAQVGDDLEDISMVCWKKVASHVGTRTDTQCKHRWCVTQRMRPAEENKLRHKWNDNDSVHLIHVLYHKKLTTDTHVDWKTLLNEEFRWASSPQYLRKAWRNVVEHVPRHVPPDYKERIKFLYHTFIPILLTKKGSTKTVEDAIMLSKANTVDPDR</sequence>
<feature type="non-terminal residue" evidence="7">
    <location>
        <position position="1"/>
    </location>
</feature>
<evidence type="ECO:0000313" key="7">
    <source>
        <dbReference type="EMBL" id="JAP75122.1"/>
    </source>
</evidence>
<feature type="compositionally biased region" description="Basic and acidic residues" evidence="4">
    <location>
        <begin position="571"/>
        <end position="624"/>
    </location>
</feature>
<organism evidence="7">
    <name type="scientific">Ixodes ricinus</name>
    <name type="common">Common tick</name>
    <name type="synonym">Acarus ricinus</name>
    <dbReference type="NCBI Taxonomy" id="34613"/>
    <lineage>
        <taxon>Eukaryota</taxon>
        <taxon>Metazoa</taxon>
        <taxon>Ecdysozoa</taxon>
        <taxon>Arthropoda</taxon>
        <taxon>Chelicerata</taxon>
        <taxon>Arachnida</taxon>
        <taxon>Acari</taxon>
        <taxon>Parasitiformes</taxon>
        <taxon>Ixodida</taxon>
        <taxon>Ixodoidea</taxon>
        <taxon>Ixodidae</taxon>
        <taxon>Ixodinae</taxon>
        <taxon>Ixodes</taxon>
    </lineage>
</organism>
<feature type="domain" description="Myb-like" evidence="5">
    <location>
        <begin position="807"/>
        <end position="856"/>
    </location>
</feature>
<feature type="compositionally biased region" description="Polar residues" evidence="4">
    <location>
        <begin position="512"/>
        <end position="530"/>
    </location>
</feature>
<feature type="compositionally biased region" description="Basic and acidic residues" evidence="4">
    <location>
        <begin position="372"/>
        <end position="382"/>
    </location>
</feature>
<feature type="region of interest" description="Disordered" evidence="4">
    <location>
        <begin position="243"/>
        <end position="554"/>
    </location>
</feature>
<dbReference type="GO" id="GO:0000978">
    <property type="term" value="F:RNA polymerase II cis-regulatory region sequence-specific DNA binding"/>
    <property type="evidence" value="ECO:0007669"/>
    <property type="project" value="TreeGrafter"/>
</dbReference>
<comment type="subcellular location">
    <subcellularLocation>
        <location evidence="1">Nucleus</location>
    </subcellularLocation>
</comment>
<evidence type="ECO:0000259" key="6">
    <source>
        <dbReference type="PROSITE" id="PS51294"/>
    </source>
</evidence>
<dbReference type="InterPro" id="IPR051651">
    <property type="entry name" value="DMTF1_DNA-bind_reg"/>
</dbReference>
<evidence type="ECO:0000259" key="5">
    <source>
        <dbReference type="PROSITE" id="PS50090"/>
    </source>
</evidence>
<dbReference type="InterPro" id="IPR017930">
    <property type="entry name" value="Myb_dom"/>
</dbReference>
<feature type="compositionally biased region" description="Polar residues" evidence="4">
    <location>
        <begin position="541"/>
        <end position="554"/>
    </location>
</feature>
<keyword evidence="3" id="KW-0539">Nucleus</keyword>
<keyword evidence="2" id="KW-0238">DNA-binding</keyword>
<feature type="compositionally biased region" description="Basic and acidic residues" evidence="4">
    <location>
        <begin position="272"/>
        <end position="289"/>
    </location>
</feature>
<dbReference type="GO" id="GO:0005634">
    <property type="term" value="C:nucleus"/>
    <property type="evidence" value="ECO:0007669"/>
    <property type="project" value="UniProtKB-SubCell"/>
</dbReference>
<dbReference type="Pfam" id="PF00249">
    <property type="entry name" value="Myb_DNA-binding"/>
    <property type="match status" value="1"/>
</dbReference>
<feature type="region of interest" description="Disordered" evidence="4">
    <location>
        <begin position="1"/>
        <end position="89"/>
    </location>
</feature>
<dbReference type="InterPro" id="IPR001005">
    <property type="entry name" value="SANT/Myb"/>
</dbReference>